<evidence type="ECO:0000313" key="2">
    <source>
        <dbReference type="EMBL" id="RVW50241.1"/>
    </source>
</evidence>
<dbReference type="InterPro" id="IPR043502">
    <property type="entry name" value="DNA/RNA_pol_sf"/>
</dbReference>
<gene>
    <name evidence="2" type="primary">RE1_1070</name>
    <name evidence="2" type="ORF">CK203_110206</name>
</gene>
<dbReference type="Pfam" id="PF07727">
    <property type="entry name" value="RVT_2"/>
    <property type="match status" value="1"/>
</dbReference>
<evidence type="ECO:0000259" key="1">
    <source>
        <dbReference type="Pfam" id="PF07727"/>
    </source>
</evidence>
<name>A0A438ER79_VITVI</name>
<dbReference type="EMBL" id="QGNW01001205">
    <property type="protein sequence ID" value="RVW50241.1"/>
    <property type="molecule type" value="Genomic_DNA"/>
</dbReference>
<proteinExistence type="predicted"/>
<dbReference type="InterPro" id="IPR013103">
    <property type="entry name" value="RVT_2"/>
</dbReference>
<dbReference type="AlphaFoldDB" id="A0A438ER79"/>
<protein>
    <submittedName>
        <fullName evidence="2">Retrovirus-related Pol polyprotein from transposon RE1</fullName>
    </submittedName>
</protein>
<feature type="domain" description="Reverse transcriptase Ty1/copia-type" evidence="1">
    <location>
        <begin position="11"/>
        <end position="121"/>
    </location>
</feature>
<dbReference type="SUPFAM" id="SSF56672">
    <property type="entry name" value="DNA/RNA polymerases"/>
    <property type="match status" value="1"/>
</dbReference>
<evidence type="ECO:0000313" key="3">
    <source>
        <dbReference type="Proteomes" id="UP000288805"/>
    </source>
</evidence>
<accession>A0A438ER79</accession>
<comment type="caution">
    <text evidence="2">The sequence shown here is derived from an EMBL/GenBank/DDBJ whole genome shotgun (WGS) entry which is preliminary data.</text>
</comment>
<organism evidence="2 3">
    <name type="scientific">Vitis vinifera</name>
    <name type="common">Grape</name>
    <dbReference type="NCBI Taxonomy" id="29760"/>
    <lineage>
        <taxon>Eukaryota</taxon>
        <taxon>Viridiplantae</taxon>
        <taxon>Streptophyta</taxon>
        <taxon>Embryophyta</taxon>
        <taxon>Tracheophyta</taxon>
        <taxon>Spermatophyta</taxon>
        <taxon>Magnoliopsida</taxon>
        <taxon>eudicotyledons</taxon>
        <taxon>Gunneridae</taxon>
        <taxon>Pentapetalae</taxon>
        <taxon>rosids</taxon>
        <taxon>Vitales</taxon>
        <taxon>Vitaceae</taxon>
        <taxon>Viteae</taxon>
        <taxon>Vitis</taxon>
    </lineage>
</organism>
<reference evidence="2 3" key="1">
    <citation type="journal article" date="2018" name="PLoS Genet.">
        <title>Population sequencing reveals clonal diversity and ancestral inbreeding in the grapevine cultivar Chardonnay.</title>
        <authorList>
            <person name="Roach M.J."/>
            <person name="Johnson D.L."/>
            <person name="Bohlmann J."/>
            <person name="van Vuuren H.J."/>
            <person name="Jones S.J."/>
            <person name="Pretorius I.S."/>
            <person name="Schmidt S.A."/>
            <person name="Borneman A.R."/>
        </authorList>
    </citation>
    <scope>NUCLEOTIDE SEQUENCE [LARGE SCALE GENOMIC DNA]</scope>
    <source>
        <strain evidence="3">cv. Chardonnay</strain>
        <tissue evidence="2">Leaf</tissue>
    </source>
</reference>
<dbReference type="Proteomes" id="UP000288805">
    <property type="component" value="Unassembled WGS sequence"/>
</dbReference>
<sequence length="140" mass="15700">MDDELAALARNRTLVLVPPPSNHNIVWCKWVFRIKRNPNGSISRYKARLVAKGFHQRPGVDYHDTFNLVVKPTTIRVVLSIALSNGWPISQLDVNNAFLHGNLIEDVYMAQPPGYVDQDNPTHANEAHRVGLPFCSGKSC</sequence>